<dbReference type="InterPro" id="IPR042269">
    <property type="entry name" value="Ser_carbopepase_S28_SKS"/>
</dbReference>
<comment type="similarity">
    <text evidence="1">Belongs to the peptidase S28 family.</text>
</comment>
<dbReference type="Pfam" id="PF05577">
    <property type="entry name" value="Peptidase_S28"/>
    <property type="match status" value="1"/>
</dbReference>
<dbReference type="GO" id="GO:0004180">
    <property type="term" value="F:carboxypeptidase activity"/>
    <property type="evidence" value="ECO:0007669"/>
    <property type="project" value="UniProtKB-KW"/>
</dbReference>
<evidence type="ECO:0000256" key="4">
    <source>
        <dbReference type="ARBA" id="ARBA00022801"/>
    </source>
</evidence>
<reference evidence="7 8" key="1">
    <citation type="submission" date="2015-11" db="EMBL/GenBank/DDBJ databases">
        <title>Genomic analysis of 38 Legionella species identifies large and diverse effector repertoires.</title>
        <authorList>
            <person name="Burstein D."/>
            <person name="Amaro F."/>
            <person name="Zusman T."/>
            <person name="Lifshitz Z."/>
            <person name="Cohen O."/>
            <person name="Gilbert J.A."/>
            <person name="Pupko T."/>
            <person name="Shuman H.A."/>
            <person name="Segal G."/>
        </authorList>
    </citation>
    <scope>NUCLEOTIDE SEQUENCE [LARGE SCALE GENOMIC DNA]</scope>
    <source>
        <strain evidence="7 8">Mt.St.Helens-9</strain>
    </source>
</reference>
<dbReference type="InterPro" id="IPR029058">
    <property type="entry name" value="AB_hydrolase_fold"/>
</dbReference>
<organism evidence="7 8">
    <name type="scientific">Legionella spiritensis</name>
    <dbReference type="NCBI Taxonomy" id="452"/>
    <lineage>
        <taxon>Bacteria</taxon>
        <taxon>Pseudomonadati</taxon>
        <taxon>Pseudomonadota</taxon>
        <taxon>Gammaproteobacteria</taxon>
        <taxon>Legionellales</taxon>
        <taxon>Legionellaceae</taxon>
        <taxon>Legionella</taxon>
    </lineage>
</organism>
<keyword evidence="6" id="KW-0812">Transmembrane</keyword>
<evidence type="ECO:0000256" key="1">
    <source>
        <dbReference type="ARBA" id="ARBA00011079"/>
    </source>
</evidence>
<evidence type="ECO:0000313" key="8">
    <source>
        <dbReference type="Proteomes" id="UP000054877"/>
    </source>
</evidence>
<dbReference type="AlphaFoldDB" id="A0A0W0Z8U9"/>
<dbReference type="STRING" id="452.Lspi_0598"/>
<dbReference type="Proteomes" id="UP000054877">
    <property type="component" value="Unassembled WGS sequence"/>
</dbReference>
<dbReference type="Gene3D" id="3.40.50.1820">
    <property type="entry name" value="alpha/beta hydrolase"/>
    <property type="match status" value="1"/>
</dbReference>
<gene>
    <name evidence="7" type="ORF">Lspi_0598</name>
</gene>
<dbReference type="Gene3D" id="1.20.120.980">
    <property type="entry name" value="Serine carboxypeptidase S28, SKS domain"/>
    <property type="match status" value="1"/>
</dbReference>
<keyword evidence="4" id="KW-0378">Hydrolase</keyword>
<comment type="caution">
    <text evidence="7">The sequence shown here is derived from an EMBL/GenBank/DDBJ whole genome shotgun (WGS) entry which is preliminary data.</text>
</comment>
<feature type="transmembrane region" description="Helical" evidence="6">
    <location>
        <begin position="12"/>
        <end position="32"/>
    </location>
</feature>
<evidence type="ECO:0000256" key="5">
    <source>
        <dbReference type="ARBA" id="ARBA00023180"/>
    </source>
</evidence>
<keyword evidence="8" id="KW-1185">Reference proteome</keyword>
<keyword evidence="5" id="KW-0325">Glycoprotein</keyword>
<dbReference type="GO" id="GO:0070008">
    <property type="term" value="F:serine-type exopeptidase activity"/>
    <property type="evidence" value="ECO:0007669"/>
    <property type="project" value="InterPro"/>
</dbReference>
<keyword evidence="6" id="KW-1133">Transmembrane helix</keyword>
<keyword evidence="3" id="KW-0732">Signal</keyword>
<dbReference type="SMR" id="A0A0W0Z8U9"/>
<evidence type="ECO:0000256" key="2">
    <source>
        <dbReference type="ARBA" id="ARBA00022670"/>
    </source>
</evidence>
<keyword evidence="7" id="KW-0121">Carboxypeptidase</keyword>
<evidence type="ECO:0000256" key="6">
    <source>
        <dbReference type="SAM" id="Phobius"/>
    </source>
</evidence>
<dbReference type="SUPFAM" id="SSF53474">
    <property type="entry name" value="alpha/beta-Hydrolases"/>
    <property type="match status" value="1"/>
</dbReference>
<accession>A0A0W0Z8U9</accession>
<keyword evidence="2" id="KW-0645">Protease</keyword>
<keyword evidence="6" id="KW-0472">Membrane</keyword>
<protein>
    <submittedName>
        <fullName evidence="7">Serine carboxypeptidase</fullName>
    </submittedName>
</protein>
<dbReference type="GO" id="GO:0006508">
    <property type="term" value="P:proteolysis"/>
    <property type="evidence" value="ECO:0007669"/>
    <property type="project" value="UniProtKB-KW"/>
</dbReference>
<dbReference type="PANTHER" id="PTHR11010">
    <property type="entry name" value="PROTEASE S28 PRO-X CARBOXYPEPTIDASE-RELATED"/>
    <property type="match status" value="1"/>
</dbReference>
<dbReference type="PATRIC" id="fig|452.5.peg.656"/>
<dbReference type="EMBL" id="LNYX01000006">
    <property type="protein sequence ID" value="KTD65524.1"/>
    <property type="molecule type" value="Genomic_DNA"/>
</dbReference>
<dbReference type="PANTHER" id="PTHR11010:SF11">
    <property type="entry name" value="THYMUS-SPECIFIC SERINE PROTEASE"/>
    <property type="match status" value="1"/>
</dbReference>
<sequence length="483" mass="54017">MITDRESRMPGIATLGIAIFMAFPGVLMPMAYAGTMEFFFQRQKEEALPFAAVQSVVDGRFEQLIDHQNPAVGTFSQRYYLDESYARTADAPVFFYICGEAACEKRSLNGAIRDFARKYHARLVALEHRYYGKSLPYDDLSTWHLRYLSTTQALQDLAYFQQTITAKHHWKGKWVAFGGSYPGSLSAYYRAGYPELVVGSLASSAPVMAKADFIEYDAHVTRVAGVECANSMREAIADMEQALSDAPRMAAIKALFEASGVHDDIDFLYVVADIGAGAVQYGLRDRFCTALSDNRQTVLENYAAFARYIYRLFHTSALELSAQGAMSENPADYQSGIGARSWMYQSCTEYGYWQNAHPDPAQSTRSALINAAYHQNLCNRLFGIQQPADTNLMNQTYYFPLMEESVSRIYLTNGSDDPWSMLSMTSENGNAVNRNLSYAIIDGAAHCEDLRGSSQADSQSLRDARQRMDVLLATWLKQVAKIP</sequence>
<proteinExistence type="inferred from homology"/>
<dbReference type="GO" id="GO:0008239">
    <property type="term" value="F:dipeptidyl-peptidase activity"/>
    <property type="evidence" value="ECO:0007669"/>
    <property type="project" value="TreeGrafter"/>
</dbReference>
<dbReference type="InterPro" id="IPR008758">
    <property type="entry name" value="Peptidase_S28"/>
</dbReference>
<evidence type="ECO:0000313" key="7">
    <source>
        <dbReference type="EMBL" id="KTD65524.1"/>
    </source>
</evidence>
<name>A0A0W0Z8U9_LEGSP</name>
<evidence type="ECO:0000256" key="3">
    <source>
        <dbReference type="ARBA" id="ARBA00022729"/>
    </source>
</evidence>